<dbReference type="RefSeq" id="WP_085493142.1">
    <property type="nucleotide sequence ID" value="NZ_FXAZ01000001.1"/>
</dbReference>
<organism evidence="1 2">
    <name type="scientific">Paenibacillus aquistagni</name>
    <dbReference type="NCBI Taxonomy" id="1852522"/>
    <lineage>
        <taxon>Bacteria</taxon>
        <taxon>Bacillati</taxon>
        <taxon>Bacillota</taxon>
        <taxon>Bacilli</taxon>
        <taxon>Bacillales</taxon>
        <taxon>Paenibacillaceae</taxon>
        <taxon>Paenibacillus</taxon>
    </lineage>
</organism>
<protein>
    <submittedName>
        <fullName evidence="1">Uncharacterized protein</fullName>
    </submittedName>
</protein>
<dbReference type="OrthoDB" id="2452975at2"/>
<proteinExistence type="predicted"/>
<dbReference type="AlphaFoldDB" id="A0A1X7IXZ8"/>
<gene>
    <name evidence="1" type="ORF">SAMN06295960_0938</name>
</gene>
<dbReference type="EMBL" id="FXAZ01000001">
    <property type="protein sequence ID" value="SMG19682.1"/>
    <property type="molecule type" value="Genomic_DNA"/>
</dbReference>
<accession>A0A1X7IXZ8</accession>
<sequence length="246" mass="28211">MLQKKKIALLLSAVIILVIIRAGYMYLDHHPKPFPSHEAAVGEMGRSNKNVIQEILEVIHIDDAHVVVPFVSENNEYGIGLWKWEVFSWKLKKIEQRGEPFLWKLKEKDPSSHVLIWNMNPSGQISAIDYYLMRERSYYGTDEHNTYQPRIQLKHRVDASTKSYGAIQLPEVWLQLLEDERAANRSSESFSLFSSFSPRSSIAINWLPRSAAGEFVFPKHTVNGGSYVLSDVSTSPVYIIDPHDLE</sequence>
<evidence type="ECO:0000313" key="2">
    <source>
        <dbReference type="Proteomes" id="UP000193834"/>
    </source>
</evidence>
<reference evidence="1 2" key="1">
    <citation type="submission" date="2017-04" db="EMBL/GenBank/DDBJ databases">
        <authorList>
            <person name="Afonso C.L."/>
            <person name="Miller P.J."/>
            <person name="Scott M.A."/>
            <person name="Spackman E."/>
            <person name="Goraichik I."/>
            <person name="Dimitrov K.M."/>
            <person name="Suarez D.L."/>
            <person name="Swayne D.E."/>
        </authorList>
    </citation>
    <scope>NUCLEOTIDE SEQUENCE [LARGE SCALE GENOMIC DNA]</scope>
    <source>
        <strain evidence="1 2">11</strain>
    </source>
</reference>
<evidence type="ECO:0000313" key="1">
    <source>
        <dbReference type="EMBL" id="SMG19682.1"/>
    </source>
</evidence>
<keyword evidence="2" id="KW-1185">Reference proteome</keyword>
<dbReference type="STRING" id="1852522.SAMN06295960_0938"/>
<name>A0A1X7IXZ8_9BACL</name>
<dbReference type="Proteomes" id="UP000193834">
    <property type="component" value="Unassembled WGS sequence"/>
</dbReference>